<name>A0A914H2M4_GLORO</name>
<dbReference type="GO" id="GO:0016020">
    <property type="term" value="C:membrane"/>
    <property type="evidence" value="ECO:0007669"/>
    <property type="project" value="TreeGrafter"/>
</dbReference>
<proteinExistence type="inferred from homology"/>
<dbReference type="AlphaFoldDB" id="A0A914H2M4"/>
<organism evidence="6 7">
    <name type="scientific">Globodera rostochiensis</name>
    <name type="common">Golden nematode worm</name>
    <name type="synonym">Heterodera rostochiensis</name>
    <dbReference type="NCBI Taxonomy" id="31243"/>
    <lineage>
        <taxon>Eukaryota</taxon>
        <taxon>Metazoa</taxon>
        <taxon>Ecdysozoa</taxon>
        <taxon>Nematoda</taxon>
        <taxon>Chromadorea</taxon>
        <taxon>Rhabditida</taxon>
        <taxon>Tylenchina</taxon>
        <taxon>Tylenchomorpha</taxon>
        <taxon>Tylenchoidea</taxon>
        <taxon>Heteroderidae</taxon>
        <taxon>Heteroderinae</taxon>
        <taxon>Globodera</taxon>
    </lineage>
</organism>
<dbReference type="InterPro" id="IPR000406">
    <property type="entry name" value="Rho_GDI"/>
</dbReference>
<dbReference type="PRINTS" id="PR00492">
    <property type="entry name" value="RHOGDI"/>
</dbReference>
<dbReference type="GO" id="GO:0005094">
    <property type="term" value="F:Rho GDP-dissociation inhibitor activity"/>
    <property type="evidence" value="ECO:0007669"/>
    <property type="project" value="InterPro"/>
</dbReference>
<sequence>MSTEKELSSGSDDPIDANEFTSEETFYSTPAQRSVKEIIEADCNDDSLRKYKEQLLGANASGSVLVEPDNPKNVILKRISLVSGDQTKHSMNLPAKGDVIFSIKEGCSYRIRFEFVVQREIVSGLKYAHKLSRLGVGVTKEVYMLGSYGPRPEPYTYETPPEEAPSGMLSRGKYRVHSLITDDDKHNWLDWSWYIEIAKSW</sequence>
<dbReference type="Proteomes" id="UP000887572">
    <property type="component" value="Unplaced"/>
</dbReference>
<dbReference type="PANTHER" id="PTHR10980">
    <property type="entry name" value="RHO GDP-DISSOCIATION INHIBITOR"/>
    <property type="match status" value="1"/>
</dbReference>
<evidence type="ECO:0000313" key="6">
    <source>
        <dbReference type="Proteomes" id="UP000887572"/>
    </source>
</evidence>
<evidence type="ECO:0000313" key="7">
    <source>
        <dbReference type="WBParaSite" id="Gr19_v10_g1267.t1"/>
    </source>
</evidence>
<dbReference type="Pfam" id="PF02115">
    <property type="entry name" value="Rho_GDI"/>
    <property type="match status" value="1"/>
</dbReference>
<accession>A0A914H2M4</accession>
<dbReference type="PANTHER" id="PTHR10980:SF3">
    <property type="entry name" value="LD16419P"/>
    <property type="match status" value="1"/>
</dbReference>
<dbReference type="Gene3D" id="2.70.50.30">
    <property type="entry name" value="Coagulation Factor XIII, subunit A, domain 1"/>
    <property type="match status" value="1"/>
</dbReference>
<evidence type="ECO:0000256" key="5">
    <source>
        <dbReference type="SAM" id="MobiDB-lite"/>
    </source>
</evidence>
<dbReference type="GO" id="GO:0005096">
    <property type="term" value="F:GTPase activator activity"/>
    <property type="evidence" value="ECO:0007669"/>
    <property type="project" value="UniProtKB-KW"/>
</dbReference>
<reference evidence="7" key="1">
    <citation type="submission" date="2022-11" db="UniProtKB">
        <authorList>
            <consortium name="WormBaseParasite"/>
        </authorList>
    </citation>
    <scope>IDENTIFICATION</scope>
</reference>
<evidence type="ECO:0000256" key="3">
    <source>
        <dbReference type="ARBA" id="ARBA00022468"/>
    </source>
</evidence>
<comment type="similarity">
    <text evidence="2">Belongs to the Rho GDI family.</text>
</comment>
<keyword evidence="3" id="KW-0343">GTPase activation</keyword>
<dbReference type="InterPro" id="IPR024792">
    <property type="entry name" value="RhoGDI_dom_sf"/>
</dbReference>
<dbReference type="SUPFAM" id="SSF81296">
    <property type="entry name" value="E set domains"/>
    <property type="match status" value="1"/>
</dbReference>
<keyword evidence="4" id="KW-0963">Cytoplasm</keyword>
<feature type="compositionally biased region" description="Polar residues" evidence="5">
    <location>
        <begin position="19"/>
        <end position="29"/>
    </location>
</feature>
<protein>
    <submittedName>
        <fullName evidence="7">Rho GDP-dissociation inhibitor</fullName>
    </submittedName>
</protein>
<dbReference type="GO" id="GO:0005829">
    <property type="term" value="C:cytosol"/>
    <property type="evidence" value="ECO:0007669"/>
    <property type="project" value="TreeGrafter"/>
</dbReference>
<comment type="subcellular location">
    <subcellularLocation>
        <location evidence="1">Cytoplasm</location>
    </subcellularLocation>
</comment>
<evidence type="ECO:0000256" key="1">
    <source>
        <dbReference type="ARBA" id="ARBA00004496"/>
    </source>
</evidence>
<keyword evidence="6" id="KW-1185">Reference proteome</keyword>
<evidence type="ECO:0000256" key="2">
    <source>
        <dbReference type="ARBA" id="ARBA00009758"/>
    </source>
</evidence>
<dbReference type="GO" id="GO:0007266">
    <property type="term" value="P:Rho protein signal transduction"/>
    <property type="evidence" value="ECO:0007669"/>
    <property type="project" value="InterPro"/>
</dbReference>
<feature type="region of interest" description="Disordered" evidence="5">
    <location>
        <begin position="1"/>
        <end position="29"/>
    </location>
</feature>
<dbReference type="InterPro" id="IPR014756">
    <property type="entry name" value="Ig_E-set"/>
</dbReference>
<dbReference type="WBParaSite" id="Gr19_v10_g1267.t1">
    <property type="protein sequence ID" value="Gr19_v10_g1267.t1"/>
    <property type="gene ID" value="Gr19_v10_g1267"/>
</dbReference>
<evidence type="ECO:0000256" key="4">
    <source>
        <dbReference type="ARBA" id="ARBA00022490"/>
    </source>
</evidence>
<dbReference type="FunFam" id="2.70.50.30:FF:000004">
    <property type="entry name" value="Rho GDP-dissociation inhibitor 1"/>
    <property type="match status" value="1"/>
</dbReference>